<dbReference type="STRING" id="1903179.BI347_10670"/>
<dbReference type="Pfam" id="PF00361">
    <property type="entry name" value="Proton_antipo_M"/>
    <property type="match status" value="1"/>
</dbReference>
<comment type="similarity">
    <text evidence="5">Belongs to the complex I subunit 2 family.</text>
</comment>
<feature type="transmembrane region" description="Helical" evidence="5">
    <location>
        <begin position="106"/>
        <end position="123"/>
    </location>
</feature>
<feature type="transmembrane region" description="Helical" evidence="5">
    <location>
        <begin position="300"/>
        <end position="321"/>
    </location>
</feature>
<comment type="subcellular location">
    <subcellularLocation>
        <location evidence="5">Cell membrane</location>
        <topology evidence="5">Multi-pass membrane protein</topology>
    </subcellularLocation>
    <subcellularLocation>
        <location evidence="1">Endomembrane system</location>
        <topology evidence="1">Multi-pass membrane protein</topology>
    </subcellularLocation>
    <subcellularLocation>
        <location evidence="6">Membrane</location>
        <topology evidence="6">Multi-pass membrane protein</topology>
    </subcellularLocation>
</comment>
<dbReference type="RefSeq" id="WP_071115858.1">
    <property type="nucleotide sequence ID" value="NZ_MKCS01000001.1"/>
</dbReference>
<feature type="transmembrane region" description="Helical" evidence="5">
    <location>
        <begin position="274"/>
        <end position="293"/>
    </location>
</feature>
<organism evidence="8 9">
    <name type="scientific">Chromobacterium sphagni</name>
    <dbReference type="NCBI Taxonomy" id="1903179"/>
    <lineage>
        <taxon>Bacteria</taxon>
        <taxon>Pseudomonadati</taxon>
        <taxon>Pseudomonadota</taxon>
        <taxon>Betaproteobacteria</taxon>
        <taxon>Neisseriales</taxon>
        <taxon>Chromobacteriaceae</taxon>
        <taxon>Chromobacterium</taxon>
    </lineage>
</organism>
<dbReference type="Proteomes" id="UP000180088">
    <property type="component" value="Unassembled WGS sequence"/>
</dbReference>
<sequence>MNWADLNLIPAMPELFLIGALLVVLMLDLFIPDEKRGITYGLTLLTLVGTAAVQVYTFTPYPVTTFSGMYVADPLANLVKLAMYGVTAMVLVYSRQYTADRGLYKGEYFSLALFALLGMNLMVSASHFLSLYMGLELLSLALYSLIALQRDSVAATESAMKYFVLGALASGLLLYGISMIYGATGTLELAGVAKSIKSHSANGLLLIFGLVFIVAGLSFKLGAVPFHMWVPDVYQGSPTSVTLMVGAAPKLAAFVFALRILAQGLDVLVGDWQAMLVIVAVLSMAIGNITAIVQTNIKRMLAYSTISHMGFLLLGVLAGTQQGYSAALFYAVVYVAMSMVGFGIILALSRKGFECENIDDLKGLNSRNSWYALLMLLAMFSMAGIPPLAGFYAKFVVIKAILDIGMVKLAVFAVLMSVIGAFYYLRVVKAIYFDDAVDNSPIVVRGDMKLVLSINALALLAVGVMPESVLELCLQAMRQSLTLI</sequence>
<feature type="transmembrane region" description="Helical" evidence="5">
    <location>
        <begin position="38"/>
        <end position="58"/>
    </location>
</feature>
<dbReference type="GO" id="GO:0012505">
    <property type="term" value="C:endomembrane system"/>
    <property type="evidence" value="ECO:0007669"/>
    <property type="project" value="UniProtKB-SubCell"/>
</dbReference>
<feature type="transmembrane region" description="Helical" evidence="5">
    <location>
        <begin position="241"/>
        <end position="262"/>
    </location>
</feature>
<comment type="subunit">
    <text evidence="5">NDH-1 is composed of 14 different subunits. Subunits NuoA, H, J, K, L, M, N constitute the membrane sector of the complex.</text>
</comment>
<feature type="transmembrane region" description="Helical" evidence="5">
    <location>
        <begin position="12"/>
        <end position="31"/>
    </location>
</feature>
<evidence type="ECO:0000256" key="1">
    <source>
        <dbReference type="ARBA" id="ARBA00004127"/>
    </source>
</evidence>
<dbReference type="GO" id="GO:0050136">
    <property type="term" value="F:NADH dehydrogenase (quinone) (non-electrogenic) activity"/>
    <property type="evidence" value="ECO:0007669"/>
    <property type="project" value="UniProtKB-UniRule"/>
</dbReference>
<dbReference type="AlphaFoldDB" id="A0A1S1X365"/>
<dbReference type="NCBIfam" id="NF004442">
    <property type="entry name" value="PRK05777.1-5"/>
    <property type="match status" value="1"/>
</dbReference>
<evidence type="ECO:0000256" key="5">
    <source>
        <dbReference type="HAMAP-Rule" id="MF_00445"/>
    </source>
</evidence>
<dbReference type="EC" id="7.1.1.-" evidence="5"/>
<evidence type="ECO:0000313" key="8">
    <source>
        <dbReference type="EMBL" id="OHX13919.1"/>
    </source>
</evidence>
<gene>
    <name evidence="5" type="primary">nuoN</name>
    <name evidence="8" type="ORF">BI347_10670</name>
</gene>
<evidence type="ECO:0000313" key="9">
    <source>
        <dbReference type="Proteomes" id="UP000180088"/>
    </source>
</evidence>
<dbReference type="NCBIfam" id="TIGR01770">
    <property type="entry name" value="NDH_I_N"/>
    <property type="match status" value="1"/>
</dbReference>
<dbReference type="OrthoDB" id="9768329at2"/>
<comment type="function">
    <text evidence="5">NDH-1 shuttles electrons from NADH, via FMN and iron-sulfur (Fe-S) centers, to quinones in the respiratory chain. The immediate electron acceptor for the enzyme in this species is believed to be ubiquinone. Couples the redox reaction to proton translocation (for every two electrons transferred, four hydrogen ions are translocated across the cytoplasmic membrane), and thus conserves the redox energy in a proton gradient.</text>
</comment>
<feature type="transmembrane region" description="Helical" evidence="5">
    <location>
        <begin position="327"/>
        <end position="349"/>
    </location>
</feature>
<keyword evidence="5" id="KW-0520">NAD</keyword>
<comment type="catalytic activity">
    <reaction evidence="5">
        <text>a quinone + NADH + 5 H(+)(in) = a quinol + NAD(+) + 4 H(+)(out)</text>
        <dbReference type="Rhea" id="RHEA:57888"/>
        <dbReference type="ChEBI" id="CHEBI:15378"/>
        <dbReference type="ChEBI" id="CHEBI:24646"/>
        <dbReference type="ChEBI" id="CHEBI:57540"/>
        <dbReference type="ChEBI" id="CHEBI:57945"/>
        <dbReference type="ChEBI" id="CHEBI:132124"/>
    </reaction>
</comment>
<protein>
    <recommendedName>
        <fullName evidence="5">NADH-quinone oxidoreductase subunit N</fullName>
        <ecNumber evidence="5">7.1.1.-</ecNumber>
    </recommendedName>
    <alternativeName>
        <fullName evidence="5">NADH dehydrogenase I subunit N</fullName>
    </alternativeName>
    <alternativeName>
        <fullName evidence="5">NDH-1 subunit N</fullName>
    </alternativeName>
</protein>
<dbReference type="InterPro" id="IPR010096">
    <property type="entry name" value="NADH-Q_OxRdtase_suN/2"/>
</dbReference>
<dbReference type="GO" id="GO:0042773">
    <property type="term" value="P:ATP synthesis coupled electron transport"/>
    <property type="evidence" value="ECO:0007669"/>
    <property type="project" value="InterPro"/>
</dbReference>
<name>A0A1S1X365_9NEIS</name>
<dbReference type="GO" id="GO:0005886">
    <property type="term" value="C:plasma membrane"/>
    <property type="evidence" value="ECO:0007669"/>
    <property type="project" value="UniProtKB-SubCell"/>
</dbReference>
<proteinExistence type="inferred from homology"/>
<dbReference type="PRINTS" id="PR01434">
    <property type="entry name" value="NADHDHGNASE5"/>
</dbReference>
<evidence type="ECO:0000259" key="7">
    <source>
        <dbReference type="Pfam" id="PF00361"/>
    </source>
</evidence>
<reference evidence="8 9" key="1">
    <citation type="submission" date="2016-09" db="EMBL/GenBank/DDBJ databases">
        <title>Chromobacterium muskegensis sp. nov., an insecticidal bacterium isolated from Sphagnum bogs.</title>
        <authorList>
            <person name="Sparks M.E."/>
            <person name="Blackburn M.B."/>
            <person name="Gundersen-Rindal D.E."/>
            <person name="Mitchell A."/>
            <person name="Farrar R."/>
            <person name="Kuhar D."/>
        </authorList>
    </citation>
    <scope>NUCLEOTIDE SEQUENCE [LARGE SCALE GENOMIC DNA]</scope>
    <source>
        <strain evidence="8 9">37-2</strain>
    </source>
</reference>
<keyword evidence="4 5" id="KW-0472">Membrane</keyword>
<feature type="transmembrane region" description="Helical" evidence="5">
    <location>
        <begin position="203"/>
        <end position="229"/>
    </location>
</feature>
<keyword evidence="5" id="KW-0874">Quinone</keyword>
<feature type="transmembrane region" description="Helical" evidence="5">
    <location>
        <begin position="129"/>
        <end position="148"/>
    </location>
</feature>
<feature type="transmembrane region" description="Helical" evidence="5">
    <location>
        <begin position="405"/>
        <end position="425"/>
    </location>
</feature>
<evidence type="ECO:0000256" key="3">
    <source>
        <dbReference type="ARBA" id="ARBA00022989"/>
    </source>
</evidence>
<feature type="transmembrane region" description="Helical" evidence="5">
    <location>
        <begin position="78"/>
        <end position="94"/>
    </location>
</feature>
<dbReference type="InterPro" id="IPR001750">
    <property type="entry name" value="ND/Mrp_TM"/>
</dbReference>
<accession>A0A1S1X365</accession>
<keyword evidence="5" id="KW-0830">Ubiquinone</keyword>
<keyword evidence="5" id="KW-0813">Transport</keyword>
<dbReference type="HAMAP" id="MF_00445">
    <property type="entry name" value="NDH1_NuoN_1"/>
    <property type="match status" value="1"/>
</dbReference>
<keyword evidence="3 5" id="KW-1133">Transmembrane helix</keyword>
<feature type="transmembrane region" description="Helical" evidence="5">
    <location>
        <begin position="370"/>
        <end position="393"/>
    </location>
</feature>
<keyword evidence="5" id="KW-1278">Translocase</keyword>
<evidence type="ECO:0000256" key="4">
    <source>
        <dbReference type="ARBA" id="ARBA00023136"/>
    </source>
</evidence>
<feature type="transmembrane region" description="Helical" evidence="5">
    <location>
        <begin position="160"/>
        <end position="183"/>
    </location>
</feature>
<dbReference type="GO" id="GO:0048038">
    <property type="term" value="F:quinone binding"/>
    <property type="evidence" value="ECO:0007669"/>
    <property type="project" value="UniProtKB-KW"/>
</dbReference>
<keyword evidence="2 5" id="KW-0812">Transmembrane</keyword>
<dbReference type="GO" id="GO:0008137">
    <property type="term" value="F:NADH dehydrogenase (ubiquinone) activity"/>
    <property type="evidence" value="ECO:0007669"/>
    <property type="project" value="InterPro"/>
</dbReference>
<dbReference type="EMBL" id="MKCS01000001">
    <property type="protein sequence ID" value="OHX13919.1"/>
    <property type="molecule type" value="Genomic_DNA"/>
</dbReference>
<evidence type="ECO:0000256" key="2">
    <source>
        <dbReference type="ARBA" id="ARBA00022692"/>
    </source>
</evidence>
<evidence type="ECO:0000256" key="6">
    <source>
        <dbReference type="RuleBase" id="RU000320"/>
    </source>
</evidence>
<dbReference type="PANTHER" id="PTHR22773">
    <property type="entry name" value="NADH DEHYDROGENASE"/>
    <property type="match status" value="1"/>
</dbReference>
<feature type="domain" description="NADH:quinone oxidoreductase/Mrp antiporter transmembrane" evidence="7">
    <location>
        <begin position="125"/>
        <end position="420"/>
    </location>
</feature>
<comment type="caution">
    <text evidence="8">The sequence shown here is derived from an EMBL/GenBank/DDBJ whole genome shotgun (WGS) entry which is preliminary data.</text>
</comment>
<keyword evidence="5" id="KW-1003">Cell membrane</keyword>